<dbReference type="InterPro" id="IPR017476">
    <property type="entry name" value="UDP-Glc/GDP-Man"/>
</dbReference>
<comment type="catalytic activity">
    <reaction evidence="6 7">
        <text>UDP-alpha-D-glucose + 2 NAD(+) + H2O = UDP-alpha-D-glucuronate + 2 NADH + 3 H(+)</text>
        <dbReference type="Rhea" id="RHEA:23596"/>
        <dbReference type="ChEBI" id="CHEBI:15377"/>
        <dbReference type="ChEBI" id="CHEBI:15378"/>
        <dbReference type="ChEBI" id="CHEBI:57540"/>
        <dbReference type="ChEBI" id="CHEBI:57945"/>
        <dbReference type="ChEBI" id="CHEBI:58052"/>
        <dbReference type="ChEBI" id="CHEBI:58885"/>
        <dbReference type="EC" id="1.1.1.22"/>
    </reaction>
</comment>
<evidence type="ECO:0000256" key="1">
    <source>
        <dbReference type="ARBA" id="ARBA00004701"/>
    </source>
</evidence>
<evidence type="ECO:0000256" key="3">
    <source>
        <dbReference type="ARBA" id="ARBA00012954"/>
    </source>
</evidence>
<dbReference type="PIRSF" id="PIRSF000124">
    <property type="entry name" value="UDPglc_GDPman_dh"/>
    <property type="match status" value="1"/>
</dbReference>
<feature type="binding site" evidence="10">
    <location>
        <position position="156"/>
    </location>
    <ligand>
        <name>NAD(+)</name>
        <dbReference type="ChEBI" id="CHEBI:57540"/>
    </ligand>
</feature>
<dbReference type="InterPro" id="IPR008927">
    <property type="entry name" value="6-PGluconate_DH-like_C_sf"/>
</dbReference>
<feature type="binding site" evidence="10">
    <location>
        <position position="334"/>
    </location>
    <ligand>
        <name>NAD(+)</name>
        <dbReference type="ChEBI" id="CHEBI:57540"/>
    </ligand>
</feature>
<keyword evidence="4 7" id="KW-0560">Oxidoreductase</keyword>
<feature type="binding site" evidence="10">
    <location>
        <position position="86"/>
    </location>
    <ligand>
        <name>NAD(+)</name>
        <dbReference type="ChEBI" id="CHEBI:57540"/>
    </ligand>
</feature>
<name>A0A7Y7LYE1_9MICC</name>
<feature type="binding site" evidence="9">
    <location>
        <position position="327"/>
    </location>
    <ligand>
        <name>substrate</name>
    </ligand>
</feature>
<evidence type="ECO:0000256" key="7">
    <source>
        <dbReference type="PIRNR" id="PIRNR000124"/>
    </source>
</evidence>
<dbReference type="GO" id="GO:0051287">
    <property type="term" value="F:NAD binding"/>
    <property type="evidence" value="ECO:0007669"/>
    <property type="project" value="InterPro"/>
</dbReference>
<keyword evidence="13" id="KW-1185">Reference proteome</keyword>
<dbReference type="SMART" id="SM00984">
    <property type="entry name" value="UDPG_MGDP_dh_C"/>
    <property type="match status" value="1"/>
</dbReference>
<feature type="binding site" evidence="9">
    <location>
        <position position="208"/>
    </location>
    <ligand>
        <name>substrate</name>
    </ligand>
</feature>
<dbReference type="InterPro" id="IPR014027">
    <property type="entry name" value="UDP-Glc/GDP-Man_DH_C"/>
</dbReference>
<dbReference type="SUPFAM" id="SSF48179">
    <property type="entry name" value="6-phosphogluconate dehydrogenase C-terminal domain-like"/>
    <property type="match status" value="1"/>
</dbReference>
<evidence type="ECO:0000256" key="5">
    <source>
        <dbReference type="ARBA" id="ARBA00023027"/>
    </source>
</evidence>
<dbReference type="InterPro" id="IPR014026">
    <property type="entry name" value="UDP-Glc/GDP-Man_DH_dimer"/>
</dbReference>
<dbReference type="InterPro" id="IPR001732">
    <property type="entry name" value="UDP-Glc/GDP-Man_DH_N"/>
</dbReference>
<dbReference type="EC" id="1.1.1.22" evidence="3 7"/>
<dbReference type="PANTHER" id="PTHR43750">
    <property type="entry name" value="UDP-GLUCOSE 6-DEHYDROGENASE TUAD"/>
    <property type="match status" value="1"/>
</dbReference>
<evidence type="ECO:0000256" key="6">
    <source>
        <dbReference type="ARBA" id="ARBA00047473"/>
    </source>
</evidence>
<dbReference type="Gene3D" id="1.20.5.100">
    <property type="entry name" value="Cytochrome c1, transmembrane anchor, C-terminal"/>
    <property type="match status" value="1"/>
</dbReference>
<evidence type="ECO:0000256" key="4">
    <source>
        <dbReference type="ARBA" id="ARBA00023002"/>
    </source>
</evidence>
<feature type="active site" description="Nucleophile" evidence="8">
    <location>
        <position position="264"/>
    </location>
</feature>
<dbReference type="GO" id="GO:0006065">
    <property type="term" value="P:UDP-glucuronate biosynthetic process"/>
    <property type="evidence" value="ECO:0007669"/>
    <property type="project" value="UniProtKB-UniPathway"/>
</dbReference>
<comment type="pathway">
    <text evidence="1">Nucleotide-sugar biosynthesis; UDP-alpha-D-glucuronate biosynthesis; UDP-alpha-D-glucuronate from UDP-alpha-D-glucose: step 1/1.</text>
</comment>
<dbReference type="GO" id="GO:0003979">
    <property type="term" value="F:UDP-glucose 6-dehydrogenase activity"/>
    <property type="evidence" value="ECO:0007669"/>
    <property type="project" value="UniProtKB-EC"/>
</dbReference>
<feature type="binding site" evidence="9">
    <location>
        <position position="261"/>
    </location>
    <ligand>
        <name>substrate</name>
    </ligand>
</feature>
<dbReference type="GO" id="GO:0000271">
    <property type="term" value="P:polysaccharide biosynthetic process"/>
    <property type="evidence" value="ECO:0007669"/>
    <property type="project" value="InterPro"/>
</dbReference>
<gene>
    <name evidence="12" type="ORF">G6034_08005</name>
</gene>
<organism evidence="12 13">
    <name type="scientific">Arthrobacter wenxiniae</name>
    <dbReference type="NCBI Taxonomy" id="2713570"/>
    <lineage>
        <taxon>Bacteria</taxon>
        <taxon>Bacillati</taxon>
        <taxon>Actinomycetota</taxon>
        <taxon>Actinomycetes</taxon>
        <taxon>Micrococcales</taxon>
        <taxon>Micrococcaceae</taxon>
        <taxon>Arthrobacter</taxon>
    </lineage>
</organism>
<dbReference type="Pfam" id="PF00984">
    <property type="entry name" value="UDPG_MGDP_dh"/>
    <property type="match status" value="1"/>
</dbReference>
<evidence type="ECO:0000256" key="2">
    <source>
        <dbReference type="ARBA" id="ARBA00006601"/>
    </source>
</evidence>
<feature type="binding site" evidence="10">
    <location>
        <position position="35"/>
    </location>
    <ligand>
        <name>NAD(+)</name>
        <dbReference type="ChEBI" id="CHEBI:57540"/>
    </ligand>
</feature>
<dbReference type="SUPFAM" id="SSF52413">
    <property type="entry name" value="UDP-glucose/GDP-mannose dehydrogenase C-terminal domain"/>
    <property type="match status" value="1"/>
</dbReference>
<accession>A0A7Y7LYE1</accession>
<dbReference type="Pfam" id="PF03720">
    <property type="entry name" value="UDPG_MGDP_dh_C"/>
    <property type="match status" value="1"/>
</dbReference>
<comment type="similarity">
    <text evidence="2 7">Belongs to the UDP-glucose/GDP-mannose dehydrogenase family.</text>
</comment>
<dbReference type="InterPro" id="IPR036220">
    <property type="entry name" value="UDP-Glc/GDP-Man_DH_C_sf"/>
</dbReference>
<dbReference type="RefSeq" id="WP_176634577.1">
    <property type="nucleotide sequence ID" value="NZ_JAAMFM010000008.1"/>
</dbReference>
<keyword evidence="5 7" id="KW-0520">NAD</keyword>
<protein>
    <recommendedName>
        <fullName evidence="3 7">UDP-glucose 6-dehydrogenase</fullName>
        <ecNumber evidence="3 7">1.1.1.22</ecNumber>
    </recommendedName>
</protein>
<comment type="caution">
    <text evidence="12">The sequence shown here is derived from an EMBL/GenBank/DDBJ whole genome shotgun (WGS) entry which is preliminary data.</text>
</comment>
<feature type="binding site" evidence="9">
    <location>
        <begin position="253"/>
        <end position="257"/>
    </location>
    <ligand>
        <name>substrate</name>
    </ligand>
</feature>
<feature type="binding site" evidence="10">
    <location>
        <position position="30"/>
    </location>
    <ligand>
        <name>NAD(+)</name>
        <dbReference type="ChEBI" id="CHEBI:57540"/>
    </ligand>
</feature>
<dbReference type="Pfam" id="PF03721">
    <property type="entry name" value="UDPG_MGDP_dh_N"/>
    <property type="match status" value="1"/>
</dbReference>
<evidence type="ECO:0000256" key="8">
    <source>
        <dbReference type="PIRSR" id="PIRSR500134-1"/>
    </source>
</evidence>
<feature type="binding site" evidence="10">
    <location>
        <position position="122"/>
    </location>
    <ligand>
        <name>NAD(+)</name>
        <dbReference type="ChEBI" id="CHEBI:57540"/>
    </ligand>
</feature>
<evidence type="ECO:0000313" key="13">
    <source>
        <dbReference type="Proteomes" id="UP000543556"/>
    </source>
</evidence>
<proteinExistence type="inferred from homology"/>
<feature type="binding site" evidence="9">
    <location>
        <begin position="153"/>
        <end position="156"/>
    </location>
    <ligand>
        <name>substrate</name>
    </ligand>
</feature>
<dbReference type="NCBIfam" id="TIGR03026">
    <property type="entry name" value="NDP-sugDHase"/>
    <property type="match status" value="1"/>
</dbReference>
<reference evidence="12 13" key="1">
    <citation type="submission" date="2020-02" db="EMBL/GenBank/DDBJ databases">
        <title>Genome sequence of strain AETb3-4.</title>
        <authorList>
            <person name="Gao J."/>
            <person name="Zhang X."/>
        </authorList>
    </citation>
    <scope>NUCLEOTIDE SEQUENCE [LARGE SCALE GENOMIC DNA]</scope>
    <source>
        <strain evidence="12 13">AETb3-4</strain>
    </source>
</reference>
<evidence type="ECO:0000259" key="11">
    <source>
        <dbReference type="SMART" id="SM00984"/>
    </source>
</evidence>
<dbReference type="PANTHER" id="PTHR43750:SF3">
    <property type="entry name" value="UDP-GLUCOSE 6-DEHYDROGENASE TUAD"/>
    <property type="match status" value="1"/>
</dbReference>
<evidence type="ECO:0000256" key="9">
    <source>
        <dbReference type="PIRSR" id="PIRSR500134-2"/>
    </source>
</evidence>
<dbReference type="SUPFAM" id="SSF51735">
    <property type="entry name" value="NAD(P)-binding Rossmann-fold domains"/>
    <property type="match status" value="1"/>
</dbReference>
<dbReference type="InterPro" id="IPR028357">
    <property type="entry name" value="UDPglc_DH_bac"/>
</dbReference>
<evidence type="ECO:0000313" key="12">
    <source>
        <dbReference type="EMBL" id="NVM94852.1"/>
    </source>
</evidence>
<dbReference type="InterPro" id="IPR036291">
    <property type="entry name" value="NAD(P)-bd_dom_sf"/>
</dbReference>
<evidence type="ECO:0000256" key="10">
    <source>
        <dbReference type="PIRSR" id="PIRSR500134-3"/>
    </source>
</evidence>
<feature type="binding site" evidence="10">
    <location>
        <position position="267"/>
    </location>
    <ligand>
        <name>NAD(+)</name>
        <dbReference type="ChEBI" id="CHEBI:57540"/>
    </ligand>
</feature>
<dbReference type="Proteomes" id="UP000543556">
    <property type="component" value="Unassembled WGS sequence"/>
</dbReference>
<sequence>MRITVIGTGYLGATHAACLAEIGFEVLGIDTDAAKVAALNAGVLPFHEPDLPGLLRKHTESGRLRFSTSMEEAANFADVHFLAVGTPQSGHAGRADMSQIDGAFRSLLGQISHDALIIGKSTVPVGTARRLASMARKLGPTGAEIQVAWNPEFLREGYAVQDTLRPDRLVFGTDQPGPLGVLRSVYAQAIAAGTPVVETDFETAELVKVAANAFLATKISFINAFSEITETAGGDISTLADAIGMDARIGRRFLNAGLGFGGGCLPKDIRALQARTQELGLDLTMDFLSAVDQVNLRRRDKVVELVEQTLGGSDISAKVAVLGASFKPESDDVRDSPALDVAARLDGLGYEVCVYDPIAQESARRRCPQLEYPDTMEEAVAGAEMVLLLTEWQQFRTLQPADLDSLVSGRRILDGRNVLDAATWLDAGWQLMQLGRKTEPVTELATSATAANGVLA</sequence>
<dbReference type="UniPathway" id="UPA00038">
    <property type="reaction ID" value="UER00491"/>
</dbReference>
<dbReference type="AlphaFoldDB" id="A0A7Y7LYE1"/>
<dbReference type="PIRSF" id="PIRSF500134">
    <property type="entry name" value="UDPglc_DH_bac"/>
    <property type="match status" value="1"/>
</dbReference>
<dbReference type="EMBL" id="JAAMFM010000008">
    <property type="protein sequence ID" value="NVM94852.1"/>
    <property type="molecule type" value="Genomic_DNA"/>
</dbReference>
<dbReference type="Gene3D" id="3.40.50.720">
    <property type="entry name" value="NAD(P)-binding Rossmann-like Domain"/>
    <property type="match status" value="2"/>
</dbReference>
<feature type="domain" description="UDP-glucose/GDP-mannose dehydrogenase C-terminal" evidence="11">
    <location>
        <begin position="320"/>
        <end position="421"/>
    </location>
</feature>